<dbReference type="EMBL" id="CAJPDS010000081">
    <property type="protein sequence ID" value="CAF9935279.1"/>
    <property type="molecule type" value="Genomic_DNA"/>
</dbReference>
<accession>A0A8H3G5R0</accession>
<evidence type="ECO:0000313" key="1">
    <source>
        <dbReference type="EMBL" id="CAF9935279.1"/>
    </source>
</evidence>
<gene>
    <name evidence="1" type="ORF">HETSPECPRED_009726</name>
</gene>
<dbReference type="GO" id="GO:0001228">
    <property type="term" value="F:DNA-binding transcription activator activity, RNA polymerase II-specific"/>
    <property type="evidence" value="ECO:0007669"/>
    <property type="project" value="TreeGrafter"/>
</dbReference>
<dbReference type="AlphaFoldDB" id="A0A8H3G5R0"/>
<dbReference type="InterPro" id="IPR021858">
    <property type="entry name" value="Fun_TF"/>
</dbReference>
<protein>
    <submittedName>
        <fullName evidence="1">Uncharacterized protein</fullName>
    </submittedName>
</protein>
<evidence type="ECO:0000313" key="2">
    <source>
        <dbReference type="Proteomes" id="UP000664521"/>
    </source>
</evidence>
<dbReference type="PANTHER" id="PTHR47784">
    <property type="entry name" value="STEROL UPTAKE CONTROL PROTEIN 2"/>
    <property type="match status" value="1"/>
</dbReference>
<reference evidence="1" key="1">
    <citation type="submission" date="2021-03" db="EMBL/GenBank/DDBJ databases">
        <authorList>
            <person name="Tagirdzhanova G."/>
        </authorList>
    </citation>
    <scope>NUCLEOTIDE SEQUENCE</scope>
</reference>
<proteinExistence type="predicted"/>
<dbReference type="Proteomes" id="UP000664521">
    <property type="component" value="Unassembled WGS sequence"/>
</dbReference>
<comment type="caution">
    <text evidence="1">The sequence shown here is derived from an EMBL/GenBank/DDBJ whole genome shotgun (WGS) entry which is preliminary data.</text>
</comment>
<keyword evidence="2" id="KW-1185">Reference proteome</keyword>
<dbReference type="PANTHER" id="PTHR47784:SF5">
    <property type="entry name" value="STEROL UPTAKE CONTROL PROTEIN 2"/>
    <property type="match status" value="1"/>
</dbReference>
<sequence>MVHLELFHHFATVTGPAISVGEMSEEMWSTIIPRIALSHDFLMYALLAISSTHIAHLNPTVRNFYWEQATTLEGQALRLAHDQMTAPDASNADALFAFSIPTTWYSFASHAMPHTAGSQKPLQSTIQCINLLRGIRTIGPSVKQYISRGALAPLLSLSPENFKPAPQFSSPETSAYFSELLVFCSTMSGDNTDLEDQENFAAAATSLRTSFLKVENVPRGEMSSPPVWHWAIRLQAGFVERLAEGHVIPLVLVAHWCVLLARAKHYWWMDGWVERTMGEIEGVMREEHRYWLRWPLERIGGREGG</sequence>
<dbReference type="Pfam" id="PF11951">
    <property type="entry name" value="Fungal_trans_2"/>
    <property type="match status" value="1"/>
</dbReference>
<dbReference type="InterPro" id="IPR053157">
    <property type="entry name" value="Sterol_Uptake_Regulator"/>
</dbReference>
<name>A0A8H3G5R0_9LECA</name>
<organism evidence="1 2">
    <name type="scientific">Heterodermia speciosa</name>
    <dbReference type="NCBI Taxonomy" id="116794"/>
    <lineage>
        <taxon>Eukaryota</taxon>
        <taxon>Fungi</taxon>
        <taxon>Dikarya</taxon>
        <taxon>Ascomycota</taxon>
        <taxon>Pezizomycotina</taxon>
        <taxon>Lecanoromycetes</taxon>
        <taxon>OSLEUM clade</taxon>
        <taxon>Lecanoromycetidae</taxon>
        <taxon>Caliciales</taxon>
        <taxon>Physciaceae</taxon>
        <taxon>Heterodermia</taxon>
    </lineage>
</organism>
<dbReference type="OrthoDB" id="416217at2759"/>